<evidence type="ECO:0000259" key="1">
    <source>
        <dbReference type="Pfam" id="PF13185"/>
    </source>
</evidence>
<dbReference type="Pfam" id="PF13185">
    <property type="entry name" value="GAF_2"/>
    <property type="match status" value="1"/>
</dbReference>
<proteinExistence type="predicted"/>
<reference evidence="2 3" key="1">
    <citation type="submission" date="2017-09" db="EMBL/GenBank/DDBJ databases">
        <authorList>
            <person name="Ehlers B."/>
            <person name="Leendertz F.H."/>
        </authorList>
    </citation>
    <scope>NUCLEOTIDE SEQUENCE [LARGE SCALE GENOMIC DNA]</scope>
    <source>
        <strain evidence="2 3">CGMCC 4.6857</strain>
    </source>
</reference>
<dbReference type="AlphaFoldDB" id="A0A285K9Z3"/>
<dbReference type="InterPro" id="IPR029016">
    <property type="entry name" value="GAF-like_dom_sf"/>
</dbReference>
<sequence length="233" mass="24135">MNGPLATALTALAATPEHAPSVPGQLTSIARLTTERVAAAHYSSITTLRGREYTTVAVSDELIRAVDDAQYRDEAGPCVDALDGNAPVGVPDIDLTVQWPRFHEEAPGLGLRASVSVPLFAGRGDAVAVLNVYSRDRVAMAPLIAGICLVHGRLTEAEVAEAQVAALDPGGRELVEGYAEALDVRATIRLAIQLIRAAADCGGDEAYLALCTRAGEAGTDLAEAAAKLVGEGL</sequence>
<dbReference type="Proteomes" id="UP000219612">
    <property type="component" value="Unassembled WGS sequence"/>
</dbReference>
<dbReference type="EMBL" id="OBDY01000035">
    <property type="protein sequence ID" value="SNY69429.1"/>
    <property type="molecule type" value="Genomic_DNA"/>
</dbReference>
<dbReference type="RefSeq" id="WP_097328207.1">
    <property type="nucleotide sequence ID" value="NZ_OBDY01000035.1"/>
</dbReference>
<dbReference type="InterPro" id="IPR003018">
    <property type="entry name" value="GAF"/>
</dbReference>
<name>A0A285K9Z3_9ACTN</name>
<evidence type="ECO:0000313" key="2">
    <source>
        <dbReference type="EMBL" id="SNY69429.1"/>
    </source>
</evidence>
<accession>A0A285K9Z3</accession>
<gene>
    <name evidence="2" type="ORF">SAMN05421748_13545</name>
</gene>
<keyword evidence="3" id="KW-1185">Reference proteome</keyword>
<dbReference type="Gene3D" id="3.30.450.40">
    <property type="match status" value="1"/>
</dbReference>
<dbReference type="SUPFAM" id="SSF55781">
    <property type="entry name" value="GAF domain-like"/>
    <property type="match status" value="1"/>
</dbReference>
<feature type="domain" description="GAF" evidence="1">
    <location>
        <begin position="31"/>
        <end position="136"/>
    </location>
</feature>
<dbReference type="OrthoDB" id="3294302at2"/>
<organism evidence="2 3">
    <name type="scientific">Paractinoplanes atraurantiacus</name>
    <dbReference type="NCBI Taxonomy" id="1036182"/>
    <lineage>
        <taxon>Bacteria</taxon>
        <taxon>Bacillati</taxon>
        <taxon>Actinomycetota</taxon>
        <taxon>Actinomycetes</taxon>
        <taxon>Micromonosporales</taxon>
        <taxon>Micromonosporaceae</taxon>
        <taxon>Paractinoplanes</taxon>
    </lineage>
</organism>
<evidence type="ECO:0000313" key="3">
    <source>
        <dbReference type="Proteomes" id="UP000219612"/>
    </source>
</evidence>
<protein>
    <recommendedName>
        <fullName evidence="1">GAF domain-containing protein</fullName>
    </recommendedName>
</protein>